<keyword evidence="3 9" id="KW-0813">Transport</keyword>
<feature type="transmembrane region" description="Helical" evidence="9">
    <location>
        <begin position="353"/>
        <end position="374"/>
    </location>
</feature>
<evidence type="ECO:0000313" key="11">
    <source>
        <dbReference type="EMBL" id="OQR80153.1"/>
    </source>
</evidence>
<evidence type="ECO:0000256" key="7">
    <source>
        <dbReference type="ARBA" id="ARBA00023136"/>
    </source>
</evidence>
<dbReference type="Pfam" id="PF00375">
    <property type="entry name" value="SDF"/>
    <property type="match status" value="1"/>
</dbReference>
<feature type="transmembrane region" description="Helical" evidence="9">
    <location>
        <begin position="63"/>
        <end position="81"/>
    </location>
</feature>
<accession>A0A1V9Y392</accession>
<keyword evidence="5 9" id="KW-0769">Symport</keyword>
<keyword evidence="8" id="KW-0325">Glycoprotein</keyword>
<dbReference type="EMBL" id="MNPL01000289">
    <property type="protein sequence ID" value="OQR80153.1"/>
    <property type="molecule type" value="Genomic_DNA"/>
</dbReference>
<dbReference type="PRINTS" id="PR00173">
    <property type="entry name" value="EDTRNSPORT"/>
</dbReference>
<dbReference type="PANTHER" id="PTHR11958">
    <property type="entry name" value="SODIUM/DICARBOXYLATE SYMPORTER-RELATED"/>
    <property type="match status" value="1"/>
</dbReference>
<dbReference type="Proteomes" id="UP000192247">
    <property type="component" value="Unassembled WGS sequence"/>
</dbReference>
<organism evidence="11 12">
    <name type="scientific">Tropilaelaps mercedesae</name>
    <dbReference type="NCBI Taxonomy" id="418985"/>
    <lineage>
        <taxon>Eukaryota</taxon>
        <taxon>Metazoa</taxon>
        <taxon>Ecdysozoa</taxon>
        <taxon>Arthropoda</taxon>
        <taxon>Chelicerata</taxon>
        <taxon>Arachnida</taxon>
        <taxon>Acari</taxon>
        <taxon>Parasitiformes</taxon>
        <taxon>Mesostigmata</taxon>
        <taxon>Gamasina</taxon>
        <taxon>Dermanyssoidea</taxon>
        <taxon>Laelapidae</taxon>
        <taxon>Tropilaelaps</taxon>
    </lineage>
</organism>
<feature type="transmembrane region" description="Helical" evidence="9">
    <location>
        <begin position="315"/>
        <end position="341"/>
    </location>
</feature>
<feature type="transmembrane region" description="Helical" evidence="9">
    <location>
        <begin position="101"/>
        <end position="125"/>
    </location>
</feature>
<dbReference type="InParanoid" id="A0A1V9Y392"/>
<dbReference type="SUPFAM" id="SSF118215">
    <property type="entry name" value="Proton glutamate symport protein"/>
    <property type="match status" value="1"/>
</dbReference>
<dbReference type="STRING" id="418985.A0A1V9Y392"/>
<dbReference type="GO" id="GO:0005313">
    <property type="term" value="F:L-glutamate transmembrane transporter activity"/>
    <property type="evidence" value="ECO:0007669"/>
    <property type="project" value="TreeGrafter"/>
</dbReference>
<proteinExistence type="inferred from homology"/>
<dbReference type="GO" id="GO:0005886">
    <property type="term" value="C:plasma membrane"/>
    <property type="evidence" value="ECO:0007669"/>
    <property type="project" value="TreeGrafter"/>
</dbReference>
<evidence type="ECO:0000256" key="9">
    <source>
        <dbReference type="RuleBase" id="RU361216"/>
    </source>
</evidence>
<comment type="caution">
    <text evidence="11">The sequence shown here is derived from an EMBL/GenBank/DDBJ whole genome shotgun (WGS) entry which is preliminary data.</text>
</comment>
<comment type="subcellular location">
    <subcellularLocation>
        <location evidence="1 9">Membrane</location>
        <topology evidence="1 9">Multi-pass membrane protein</topology>
    </subcellularLocation>
</comment>
<keyword evidence="12" id="KW-1185">Reference proteome</keyword>
<dbReference type="PANTHER" id="PTHR11958:SF99">
    <property type="entry name" value="SODIUM-DEPENDENT EXCITATORY AMINO ACID TRANSPORTER GLT-6-RELATED"/>
    <property type="match status" value="1"/>
</dbReference>
<evidence type="ECO:0000256" key="6">
    <source>
        <dbReference type="ARBA" id="ARBA00022989"/>
    </source>
</evidence>
<dbReference type="InterPro" id="IPR001991">
    <property type="entry name" value="Na-dicarboxylate_symporter"/>
</dbReference>
<dbReference type="InterPro" id="IPR018107">
    <property type="entry name" value="Na-dicarboxylate_symporter_CS"/>
</dbReference>
<evidence type="ECO:0000256" key="3">
    <source>
        <dbReference type="ARBA" id="ARBA00022448"/>
    </source>
</evidence>
<keyword evidence="6 9" id="KW-1133">Transmembrane helix</keyword>
<dbReference type="Gene3D" id="1.10.3860.10">
    <property type="entry name" value="Sodium:dicarboxylate symporter"/>
    <property type="match status" value="1"/>
</dbReference>
<feature type="transmembrane region" description="Helical" evidence="9">
    <location>
        <begin position="282"/>
        <end position="303"/>
    </location>
</feature>
<evidence type="ECO:0000313" key="12">
    <source>
        <dbReference type="Proteomes" id="UP000192247"/>
    </source>
</evidence>
<dbReference type="OrthoDB" id="5877963at2759"/>
<dbReference type="AlphaFoldDB" id="A0A1V9Y392"/>
<dbReference type="GO" id="GO:0015175">
    <property type="term" value="F:neutral L-amino acid transmembrane transporter activity"/>
    <property type="evidence" value="ECO:0007669"/>
    <property type="project" value="TreeGrafter"/>
</dbReference>
<evidence type="ECO:0000256" key="1">
    <source>
        <dbReference type="ARBA" id="ARBA00004141"/>
    </source>
</evidence>
<dbReference type="GO" id="GO:0015501">
    <property type="term" value="F:glutamate:sodium symporter activity"/>
    <property type="evidence" value="ECO:0007669"/>
    <property type="project" value="TreeGrafter"/>
</dbReference>
<evidence type="ECO:0000256" key="10">
    <source>
        <dbReference type="SAM" id="MobiDB-lite"/>
    </source>
</evidence>
<evidence type="ECO:0000256" key="5">
    <source>
        <dbReference type="ARBA" id="ARBA00022847"/>
    </source>
</evidence>
<dbReference type="InterPro" id="IPR050746">
    <property type="entry name" value="DAACS"/>
</dbReference>
<comment type="similarity">
    <text evidence="2 9">Belongs to the dicarboxylate/amino acid:cation symporter (DAACS) (TC 2.A.23) family.</text>
</comment>
<feature type="transmembrane region" description="Helical" evidence="9">
    <location>
        <begin position="394"/>
        <end position="415"/>
    </location>
</feature>
<keyword evidence="7 9" id="KW-0472">Membrane</keyword>
<reference evidence="11 12" key="1">
    <citation type="journal article" date="2017" name="Gigascience">
        <title>Draft genome of the honey bee ectoparasitic mite, Tropilaelaps mercedesae, is shaped by the parasitic life history.</title>
        <authorList>
            <person name="Dong X."/>
            <person name="Armstrong S.D."/>
            <person name="Xia D."/>
            <person name="Makepeace B.L."/>
            <person name="Darby A.C."/>
            <person name="Kadowaki T."/>
        </authorList>
    </citation>
    <scope>NUCLEOTIDE SEQUENCE [LARGE SCALE GENOMIC DNA]</scope>
    <source>
        <strain evidence="11">Wuxi-XJTLU</strain>
    </source>
</reference>
<dbReference type="InterPro" id="IPR036458">
    <property type="entry name" value="Na:dicarbo_symporter_sf"/>
</dbReference>
<keyword evidence="4 9" id="KW-0812">Transmembrane</keyword>
<feature type="transmembrane region" description="Helical" evidence="9">
    <location>
        <begin position="427"/>
        <end position="456"/>
    </location>
</feature>
<dbReference type="PROSITE" id="PS00714">
    <property type="entry name" value="NA_DICARBOXYL_SYMP_2"/>
    <property type="match status" value="1"/>
</dbReference>
<evidence type="ECO:0000256" key="8">
    <source>
        <dbReference type="ARBA" id="ARBA00023180"/>
    </source>
</evidence>
<protein>
    <recommendedName>
        <fullName evidence="9">Amino acid transporter</fullName>
    </recommendedName>
</protein>
<feature type="region of interest" description="Disordered" evidence="10">
    <location>
        <begin position="509"/>
        <end position="530"/>
    </location>
</feature>
<gene>
    <name evidence="11" type="ORF">BIW11_00045</name>
</gene>
<dbReference type="FunCoup" id="A0A1V9Y392">
    <property type="interactions" value="63"/>
</dbReference>
<feature type="transmembrane region" description="Helical" evidence="9">
    <location>
        <begin position="137"/>
        <end position="159"/>
    </location>
</feature>
<name>A0A1V9Y392_9ACAR</name>
<evidence type="ECO:0000256" key="2">
    <source>
        <dbReference type="ARBA" id="ARBA00006148"/>
    </source>
</evidence>
<sequence>MSRSRRSKARASVESTGDEFELDEPTRGGAANDGNVTQELVIRVICCSTLIYSSLMQWLERNLLLALTVVAVLLGVGFGFLGRLLAPSPEIIMIVSFPGEILIGMLNMMVLPLITCSIVSGLTQLDGNSRYKLGTRVLFYYLTTTIFAVTTGILLATLLKPGYTKRPTLAPQSEMRQVKTIRKEYALNAFLDVIQNMFPDNLMLACIRRVETTYRNVTITRMNEASRHGFEVRRNVAFKEGTNMLGLVVFSTAVGLVAGNMGAQADLVIVFFAQLNDIIMKIIALVMCYSPVGILSLIMGKIMSLDDVAATTTQVALYMTTVIAGLVIHGFIVLPLLYYLITRENPFFFMKHLLQACIIALGTASSAATLPVTFHCLEQNLHIDKRVTRFVLPIGATVNMDGTALYEAVAAIFIAQINRVYLTPWQLVIVSLTASLASIGAASIPSAGLLTLLLVLQSVGLPIEDLSLIITVDWILDRLRTAINVLGDAYGAAVLYHLSKKELTNTSKGAAHYTSEEGSSQQDEVGRGYV</sequence>
<feature type="region of interest" description="Disordered" evidence="10">
    <location>
        <begin position="1"/>
        <end position="30"/>
    </location>
</feature>
<feature type="transmembrane region" description="Helical" evidence="9">
    <location>
        <begin position="244"/>
        <end position="270"/>
    </location>
</feature>
<evidence type="ECO:0000256" key="4">
    <source>
        <dbReference type="ARBA" id="ARBA00022692"/>
    </source>
</evidence>